<name>A0A0A9F464_ARUDO</name>
<protein>
    <submittedName>
        <fullName evidence="1">Uncharacterized protein</fullName>
    </submittedName>
</protein>
<evidence type="ECO:0000313" key="1">
    <source>
        <dbReference type="EMBL" id="JAE04946.1"/>
    </source>
</evidence>
<reference evidence="1" key="1">
    <citation type="submission" date="2014-09" db="EMBL/GenBank/DDBJ databases">
        <authorList>
            <person name="Magalhaes I.L.F."/>
            <person name="Oliveira U."/>
            <person name="Santos F.R."/>
            <person name="Vidigal T.H.D.A."/>
            <person name="Brescovit A.D."/>
            <person name="Santos A.J."/>
        </authorList>
    </citation>
    <scope>NUCLEOTIDE SEQUENCE</scope>
    <source>
        <tissue evidence="1">Shoot tissue taken approximately 20 cm above the soil surface</tissue>
    </source>
</reference>
<sequence length="20" mass="2483">MPELQFFFNMVFFRVETRGS</sequence>
<accession>A0A0A9F464</accession>
<reference evidence="1" key="2">
    <citation type="journal article" date="2015" name="Data Brief">
        <title>Shoot transcriptome of the giant reed, Arundo donax.</title>
        <authorList>
            <person name="Barrero R.A."/>
            <person name="Guerrero F.D."/>
            <person name="Moolhuijzen P."/>
            <person name="Goolsby J.A."/>
            <person name="Tidwell J."/>
            <person name="Bellgard S.E."/>
            <person name="Bellgard M.I."/>
        </authorList>
    </citation>
    <scope>NUCLEOTIDE SEQUENCE</scope>
    <source>
        <tissue evidence="1">Shoot tissue taken approximately 20 cm above the soil surface</tissue>
    </source>
</reference>
<organism evidence="1">
    <name type="scientific">Arundo donax</name>
    <name type="common">Giant reed</name>
    <name type="synonym">Donax arundinaceus</name>
    <dbReference type="NCBI Taxonomy" id="35708"/>
    <lineage>
        <taxon>Eukaryota</taxon>
        <taxon>Viridiplantae</taxon>
        <taxon>Streptophyta</taxon>
        <taxon>Embryophyta</taxon>
        <taxon>Tracheophyta</taxon>
        <taxon>Spermatophyta</taxon>
        <taxon>Magnoliopsida</taxon>
        <taxon>Liliopsida</taxon>
        <taxon>Poales</taxon>
        <taxon>Poaceae</taxon>
        <taxon>PACMAD clade</taxon>
        <taxon>Arundinoideae</taxon>
        <taxon>Arundineae</taxon>
        <taxon>Arundo</taxon>
    </lineage>
</organism>
<dbReference type="AlphaFoldDB" id="A0A0A9F464"/>
<proteinExistence type="predicted"/>
<dbReference type="EMBL" id="GBRH01192950">
    <property type="protein sequence ID" value="JAE04946.1"/>
    <property type="molecule type" value="Transcribed_RNA"/>
</dbReference>